<dbReference type="InterPro" id="IPR003737">
    <property type="entry name" value="GlcNAc_PI_deacetylase-related"/>
</dbReference>
<proteinExistence type="predicted"/>
<dbReference type="Proteomes" id="UP000281118">
    <property type="component" value="Unassembled WGS sequence"/>
</dbReference>
<protein>
    <submittedName>
        <fullName evidence="1">PIG-L family deacetylase</fullName>
    </submittedName>
</protein>
<comment type="caution">
    <text evidence="1">The sequence shown here is derived from an EMBL/GenBank/DDBJ whole genome shotgun (WGS) entry which is preliminary data.</text>
</comment>
<dbReference type="OrthoDB" id="9816564at2"/>
<dbReference type="Gene3D" id="3.40.50.10320">
    <property type="entry name" value="LmbE-like"/>
    <property type="match status" value="1"/>
</dbReference>
<dbReference type="InterPro" id="IPR024078">
    <property type="entry name" value="LmbE-like_dom_sf"/>
</dbReference>
<dbReference type="EMBL" id="RXFT01000013">
    <property type="protein sequence ID" value="RUR70455.1"/>
    <property type="molecule type" value="Genomic_DNA"/>
</dbReference>
<name>A0A3S0XCY7_9BURK</name>
<dbReference type="Pfam" id="PF02585">
    <property type="entry name" value="PIG-L"/>
    <property type="match status" value="1"/>
</dbReference>
<evidence type="ECO:0000313" key="1">
    <source>
        <dbReference type="EMBL" id="RUR70455.1"/>
    </source>
</evidence>
<dbReference type="GO" id="GO:0016811">
    <property type="term" value="F:hydrolase activity, acting on carbon-nitrogen (but not peptide) bonds, in linear amides"/>
    <property type="evidence" value="ECO:0007669"/>
    <property type="project" value="TreeGrafter"/>
</dbReference>
<sequence>MDAVARPAIRGEGTAEAEWNGWPVLAALPRIDARTLVPRNARAVVVAPHPDDEVLSVGGLLAQLADAGARIEVIAVTDGAASHGGSTEWPVERLAKERPLESRLALERLGLPVEPVRLGLPDGGLAAVRGTLAARLVSLLRPRDVVFTTWRRDGHPDHEATGQACALACAAAGARLAEVPVWGWHWSHPGDTRMPWRHAVRIDLDEEAMRRKRAAVQAFTSQLRRDASTGAGPVLRATTVARARRPYEVVFL</sequence>
<accession>A0A3S0XCY7</accession>
<dbReference type="RefSeq" id="WP_126024577.1">
    <property type="nucleotide sequence ID" value="NZ_RXFT01000013.1"/>
</dbReference>
<dbReference type="SUPFAM" id="SSF102588">
    <property type="entry name" value="LmbE-like"/>
    <property type="match status" value="1"/>
</dbReference>
<gene>
    <name evidence="1" type="ORF">EJP67_25700</name>
</gene>
<dbReference type="PANTHER" id="PTHR12993">
    <property type="entry name" value="N-ACETYLGLUCOSAMINYL-PHOSPHATIDYLINOSITOL DE-N-ACETYLASE-RELATED"/>
    <property type="match status" value="1"/>
</dbReference>
<reference evidence="1 2" key="1">
    <citation type="submission" date="2018-12" db="EMBL/GenBank/DDBJ databases">
        <title>The genome sequences of Variovorax guangxiensis DSM 27352.</title>
        <authorList>
            <person name="Gao J."/>
            <person name="Sun J."/>
        </authorList>
    </citation>
    <scope>NUCLEOTIDE SEQUENCE [LARGE SCALE GENOMIC DNA]</scope>
    <source>
        <strain evidence="1 2">DSM 27352</strain>
    </source>
</reference>
<evidence type="ECO:0000313" key="2">
    <source>
        <dbReference type="Proteomes" id="UP000281118"/>
    </source>
</evidence>
<dbReference type="PANTHER" id="PTHR12993:SF29">
    <property type="entry name" value="BLR3841 PROTEIN"/>
    <property type="match status" value="1"/>
</dbReference>
<organism evidence="1 2">
    <name type="scientific">Variovorax guangxiensis</name>
    <dbReference type="NCBI Taxonomy" id="1775474"/>
    <lineage>
        <taxon>Bacteria</taxon>
        <taxon>Pseudomonadati</taxon>
        <taxon>Pseudomonadota</taxon>
        <taxon>Betaproteobacteria</taxon>
        <taxon>Burkholderiales</taxon>
        <taxon>Comamonadaceae</taxon>
        <taxon>Variovorax</taxon>
    </lineage>
</organism>
<dbReference type="AlphaFoldDB" id="A0A3S0XCY7"/>